<reference evidence="2" key="1">
    <citation type="journal article" date="2023" name="Front. Plant Sci.">
        <title>Chromosomal-level genome assembly of Melastoma candidum provides insights into trichome evolution.</title>
        <authorList>
            <person name="Zhong Y."/>
            <person name="Wu W."/>
            <person name="Sun C."/>
            <person name="Zou P."/>
            <person name="Liu Y."/>
            <person name="Dai S."/>
            <person name="Zhou R."/>
        </authorList>
    </citation>
    <scope>NUCLEOTIDE SEQUENCE [LARGE SCALE GENOMIC DNA]</scope>
</reference>
<sequence length="191" mass="20454">MDTLPSNPALLRPPRVSSLSSPTCALPLTTLPCYNGNLRSRSVARHAAPPDVASSDRPKGSSAGFRQSKSYLPSQVAAEVRATGDSLEASLGRGAVAHAPASAAKTAGADRRKDVATRVHHSKSYLARQAAVDEVQVSTDLLASLERCVLFWEEGRGLDFLEGVTFQFAFQVLCCCDWRECFAVDFLGDLS</sequence>
<keyword evidence="2" id="KW-1185">Reference proteome</keyword>
<evidence type="ECO:0000313" key="1">
    <source>
        <dbReference type="EMBL" id="KAI4367103.1"/>
    </source>
</evidence>
<proteinExistence type="predicted"/>
<dbReference type="EMBL" id="CM042885">
    <property type="protein sequence ID" value="KAI4367103.1"/>
    <property type="molecule type" value="Genomic_DNA"/>
</dbReference>
<accession>A0ACB9QTW3</accession>
<evidence type="ECO:0000313" key="2">
    <source>
        <dbReference type="Proteomes" id="UP001057402"/>
    </source>
</evidence>
<gene>
    <name evidence="1" type="ORF">MLD38_022875</name>
</gene>
<protein>
    <submittedName>
        <fullName evidence="1">Uncharacterized protein</fullName>
    </submittedName>
</protein>
<name>A0ACB9QTW3_9MYRT</name>
<comment type="caution">
    <text evidence="1">The sequence shown here is derived from an EMBL/GenBank/DDBJ whole genome shotgun (WGS) entry which is preliminary data.</text>
</comment>
<organism evidence="1 2">
    <name type="scientific">Melastoma candidum</name>
    <dbReference type="NCBI Taxonomy" id="119954"/>
    <lineage>
        <taxon>Eukaryota</taxon>
        <taxon>Viridiplantae</taxon>
        <taxon>Streptophyta</taxon>
        <taxon>Embryophyta</taxon>
        <taxon>Tracheophyta</taxon>
        <taxon>Spermatophyta</taxon>
        <taxon>Magnoliopsida</taxon>
        <taxon>eudicotyledons</taxon>
        <taxon>Gunneridae</taxon>
        <taxon>Pentapetalae</taxon>
        <taxon>rosids</taxon>
        <taxon>malvids</taxon>
        <taxon>Myrtales</taxon>
        <taxon>Melastomataceae</taxon>
        <taxon>Melastomatoideae</taxon>
        <taxon>Melastomateae</taxon>
        <taxon>Melastoma</taxon>
    </lineage>
</organism>
<dbReference type="Proteomes" id="UP001057402">
    <property type="component" value="Chromosome 6"/>
</dbReference>